<dbReference type="InterPro" id="IPR036291">
    <property type="entry name" value="NAD(P)-bd_dom_sf"/>
</dbReference>
<comment type="caution">
    <text evidence="5">The sequence shown here is derived from an EMBL/GenBank/DDBJ whole genome shotgun (WGS) entry which is preliminary data.</text>
</comment>
<evidence type="ECO:0000256" key="2">
    <source>
        <dbReference type="ARBA" id="ARBA00022857"/>
    </source>
</evidence>
<dbReference type="Pfam" id="PF05368">
    <property type="entry name" value="NmrA"/>
    <property type="match status" value="1"/>
</dbReference>
<protein>
    <recommendedName>
        <fullName evidence="4">NmrA-like domain-containing protein</fullName>
    </recommendedName>
</protein>
<dbReference type="InterPro" id="IPR050608">
    <property type="entry name" value="NmrA-type/Isoflavone_red_sf"/>
</dbReference>
<dbReference type="PANTHER" id="PTHR43349:SF35">
    <property type="entry name" value="PHENYLCOUMARAN BENZYLIC ETHER REDUCTASE 1"/>
    <property type="match status" value="1"/>
</dbReference>
<accession>A0ABD3KJ13</accession>
<dbReference type="Gene3D" id="3.90.25.10">
    <property type="entry name" value="UDP-galactose 4-epimerase, domain 1"/>
    <property type="match status" value="1"/>
</dbReference>
<evidence type="ECO:0000256" key="1">
    <source>
        <dbReference type="ARBA" id="ARBA00005725"/>
    </source>
</evidence>
<dbReference type="AlphaFoldDB" id="A0ABD3KJ13"/>
<reference evidence="5 6" key="1">
    <citation type="submission" date="2024-11" db="EMBL/GenBank/DDBJ databases">
        <title>Chromosome-level genome assembly of Eucalyptus globulus Labill. provides insights into its genome evolution.</title>
        <authorList>
            <person name="Li X."/>
        </authorList>
    </citation>
    <scope>NUCLEOTIDE SEQUENCE [LARGE SCALE GENOMIC DNA]</scope>
    <source>
        <strain evidence="5">CL2024</strain>
        <tissue evidence="5">Fresh tender leaves</tissue>
    </source>
</reference>
<keyword evidence="3" id="KW-0560">Oxidoreductase</keyword>
<dbReference type="EMBL" id="JBJKBG010000005">
    <property type="protein sequence ID" value="KAL3737886.1"/>
    <property type="molecule type" value="Genomic_DNA"/>
</dbReference>
<keyword evidence="2" id="KW-0521">NADP</keyword>
<dbReference type="CDD" id="cd05259">
    <property type="entry name" value="PCBER_SDR_a"/>
    <property type="match status" value="1"/>
</dbReference>
<name>A0ABD3KJ13_EUCGL</name>
<evidence type="ECO:0000259" key="4">
    <source>
        <dbReference type="Pfam" id="PF05368"/>
    </source>
</evidence>
<feature type="domain" description="NmrA-like" evidence="4">
    <location>
        <begin position="4"/>
        <end position="301"/>
    </location>
</feature>
<dbReference type="GO" id="GO:0016491">
    <property type="term" value="F:oxidoreductase activity"/>
    <property type="evidence" value="ECO:0007669"/>
    <property type="project" value="UniProtKB-KW"/>
</dbReference>
<evidence type="ECO:0000313" key="6">
    <source>
        <dbReference type="Proteomes" id="UP001634007"/>
    </source>
</evidence>
<dbReference type="Proteomes" id="UP001634007">
    <property type="component" value="Unassembled WGS sequence"/>
</dbReference>
<proteinExistence type="inferred from homology"/>
<dbReference type="PANTHER" id="PTHR43349">
    <property type="entry name" value="PINORESINOL REDUCTASE-RELATED"/>
    <property type="match status" value="1"/>
</dbReference>
<organism evidence="5 6">
    <name type="scientific">Eucalyptus globulus</name>
    <name type="common">Tasmanian blue gum</name>
    <dbReference type="NCBI Taxonomy" id="34317"/>
    <lineage>
        <taxon>Eukaryota</taxon>
        <taxon>Viridiplantae</taxon>
        <taxon>Streptophyta</taxon>
        <taxon>Embryophyta</taxon>
        <taxon>Tracheophyta</taxon>
        <taxon>Spermatophyta</taxon>
        <taxon>Magnoliopsida</taxon>
        <taxon>eudicotyledons</taxon>
        <taxon>Gunneridae</taxon>
        <taxon>Pentapetalae</taxon>
        <taxon>rosids</taxon>
        <taxon>malvids</taxon>
        <taxon>Myrtales</taxon>
        <taxon>Myrtaceae</taxon>
        <taxon>Myrtoideae</taxon>
        <taxon>Eucalypteae</taxon>
        <taxon>Eucalyptus</taxon>
    </lineage>
</organism>
<dbReference type="InterPro" id="IPR045312">
    <property type="entry name" value="PCBER-like"/>
</dbReference>
<comment type="similarity">
    <text evidence="1">Belongs to the NmrA-type oxidoreductase family. Isoflavone reductase subfamily.</text>
</comment>
<dbReference type="Gene3D" id="3.40.50.720">
    <property type="entry name" value="NAD(P)-binding Rossmann-like Domain"/>
    <property type="match status" value="1"/>
</dbReference>
<dbReference type="InterPro" id="IPR008030">
    <property type="entry name" value="NmrA-like"/>
</dbReference>
<keyword evidence="6" id="KW-1185">Reference proteome</keyword>
<evidence type="ECO:0000256" key="3">
    <source>
        <dbReference type="ARBA" id="ARBA00023002"/>
    </source>
</evidence>
<dbReference type="SUPFAM" id="SSF51735">
    <property type="entry name" value="NAD(P)-binding Rossmann-fold domains"/>
    <property type="match status" value="1"/>
</dbReference>
<evidence type="ECO:0000313" key="5">
    <source>
        <dbReference type="EMBL" id="KAL3737886.1"/>
    </source>
</evidence>
<gene>
    <name evidence="5" type="ORF">ACJRO7_019414</name>
</gene>
<sequence>MAGKTRILIIGGTGYLGKFVVEASAKSGHLTFALVRESSSSDPRKARILDGFKSSGVNLVHGDLSNQESLLKAIKQVDVVISVVGTASIEAQTRIIAAIKEAGNIKRFFPSEFGNDVDRAVVVEPAKSAYAIKAKIRRIVEAEGIPYTYVCNNYFAGYYLTDLCQSGAAAPPRNKVVILGDGNAKMVFNKEEDIGTYTIKAVDDPRTLNKILYVRPPANTYSMNDLVSLWERKIGKTLERTYIPGDQVLQEATRRCNFSLSLHHSAMVRGDQTNHEIEPSFGVEASELYPDVKYTTVDQYLDRFV</sequence>